<gene>
    <name evidence="2" type="ORF">OG288_15255</name>
</gene>
<evidence type="ECO:0000313" key="3">
    <source>
        <dbReference type="Proteomes" id="UP001432166"/>
    </source>
</evidence>
<sequence length="155" mass="15970">MSELMTAAGQLAPFLSAAAASMGTAVLVTARDRLAESVVQGGRTFLDAVLRREGEQGEQGGDGDDRGASAVLARLSGAELEVFEAAVGHWLAGDDLSASALEGWVAKAAALRPGGDIHVTATGSHAVAVGRVQGDFNLSYPHPRETDRTDQQSGR</sequence>
<keyword evidence="3" id="KW-1185">Reference proteome</keyword>
<dbReference type="EMBL" id="CP108133">
    <property type="protein sequence ID" value="WTP49537.1"/>
    <property type="molecule type" value="Genomic_DNA"/>
</dbReference>
<accession>A0ABZ1JH53</accession>
<organism evidence="2 3">
    <name type="scientific">Streptomyces tauricus</name>
    <dbReference type="NCBI Taxonomy" id="68274"/>
    <lineage>
        <taxon>Bacteria</taxon>
        <taxon>Bacillati</taxon>
        <taxon>Actinomycetota</taxon>
        <taxon>Actinomycetes</taxon>
        <taxon>Kitasatosporales</taxon>
        <taxon>Streptomycetaceae</taxon>
        <taxon>Streptomyces</taxon>
        <taxon>Streptomyces aurantiacus group</taxon>
    </lineage>
</organism>
<feature type="region of interest" description="Disordered" evidence="1">
    <location>
        <begin position="135"/>
        <end position="155"/>
    </location>
</feature>
<name>A0ABZ1JH53_9ACTN</name>
<feature type="compositionally biased region" description="Basic and acidic residues" evidence="1">
    <location>
        <begin position="142"/>
        <end position="155"/>
    </location>
</feature>
<evidence type="ECO:0000313" key="2">
    <source>
        <dbReference type="EMBL" id="WTP49537.1"/>
    </source>
</evidence>
<protein>
    <submittedName>
        <fullName evidence="2">Uncharacterized protein</fullName>
    </submittedName>
</protein>
<dbReference type="Proteomes" id="UP001432166">
    <property type="component" value="Chromosome"/>
</dbReference>
<reference evidence="2" key="1">
    <citation type="submission" date="2022-10" db="EMBL/GenBank/DDBJ databases">
        <title>The complete genomes of actinobacterial strains from the NBC collection.</title>
        <authorList>
            <person name="Joergensen T.S."/>
            <person name="Alvarez Arevalo M."/>
            <person name="Sterndorff E.B."/>
            <person name="Faurdal D."/>
            <person name="Vuksanovic O."/>
            <person name="Mourched A.-S."/>
            <person name="Charusanti P."/>
            <person name="Shaw S."/>
            <person name="Blin K."/>
            <person name="Weber T."/>
        </authorList>
    </citation>
    <scope>NUCLEOTIDE SEQUENCE</scope>
    <source>
        <strain evidence="2">NBC_00189</strain>
    </source>
</reference>
<dbReference type="RefSeq" id="WP_328937643.1">
    <property type="nucleotide sequence ID" value="NZ_CP108133.1"/>
</dbReference>
<proteinExistence type="predicted"/>
<evidence type="ECO:0000256" key="1">
    <source>
        <dbReference type="SAM" id="MobiDB-lite"/>
    </source>
</evidence>